<dbReference type="Proteomes" id="UP001345963">
    <property type="component" value="Unassembled WGS sequence"/>
</dbReference>
<keyword evidence="1" id="KW-0732">Signal</keyword>
<sequence>MGIRCLHLVLMGWMKGRLTATVSSLQIMQLGISANLDICVCEESTTVSLFSTSDPCCQVEADGKCLLLTAAPPEVAD</sequence>
<feature type="signal peptide" evidence="1">
    <location>
        <begin position="1"/>
        <end position="20"/>
    </location>
</feature>
<keyword evidence="3" id="KW-1185">Reference proteome</keyword>
<evidence type="ECO:0000313" key="3">
    <source>
        <dbReference type="Proteomes" id="UP001345963"/>
    </source>
</evidence>
<dbReference type="EMBL" id="JAHUTI010019933">
    <property type="protein sequence ID" value="MED6238201.1"/>
    <property type="molecule type" value="Genomic_DNA"/>
</dbReference>
<comment type="caution">
    <text evidence="2">The sequence shown here is derived from an EMBL/GenBank/DDBJ whole genome shotgun (WGS) entry which is preliminary data.</text>
</comment>
<evidence type="ECO:0000313" key="2">
    <source>
        <dbReference type="EMBL" id="MED6238201.1"/>
    </source>
</evidence>
<feature type="chain" id="PRO_5046905955" evidence="1">
    <location>
        <begin position="21"/>
        <end position="77"/>
    </location>
</feature>
<protein>
    <submittedName>
        <fullName evidence="2">Uncharacterized protein</fullName>
    </submittedName>
</protein>
<evidence type="ECO:0000256" key="1">
    <source>
        <dbReference type="SAM" id="SignalP"/>
    </source>
</evidence>
<accession>A0ABU7AK86</accession>
<proteinExistence type="predicted"/>
<reference evidence="2 3" key="1">
    <citation type="submission" date="2021-07" db="EMBL/GenBank/DDBJ databases">
        <authorList>
            <person name="Palmer J.M."/>
        </authorList>
    </citation>
    <scope>NUCLEOTIDE SEQUENCE [LARGE SCALE GENOMIC DNA]</scope>
    <source>
        <strain evidence="2 3">AT_MEX2019</strain>
        <tissue evidence="2">Muscle</tissue>
    </source>
</reference>
<gene>
    <name evidence="2" type="ORF">ATANTOWER_012355</name>
</gene>
<name>A0ABU7AK86_9TELE</name>
<organism evidence="2 3">
    <name type="scientific">Ataeniobius toweri</name>
    <dbReference type="NCBI Taxonomy" id="208326"/>
    <lineage>
        <taxon>Eukaryota</taxon>
        <taxon>Metazoa</taxon>
        <taxon>Chordata</taxon>
        <taxon>Craniata</taxon>
        <taxon>Vertebrata</taxon>
        <taxon>Euteleostomi</taxon>
        <taxon>Actinopterygii</taxon>
        <taxon>Neopterygii</taxon>
        <taxon>Teleostei</taxon>
        <taxon>Neoteleostei</taxon>
        <taxon>Acanthomorphata</taxon>
        <taxon>Ovalentaria</taxon>
        <taxon>Atherinomorphae</taxon>
        <taxon>Cyprinodontiformes</taxon>
        <taxon>Goodeidae</taxon>
        <taxon>Ataeniobius</taxon>
    </lineage>
</organism>